<comment type="caution">
    <text evidence="2">The sequence shown here is derived from an EMBL/GenBank/DDBJ whole genome shotgun (WGS) entry which is preliminary data.</text>
</comment>
<dbReference type="Proteomes" id="UP001258017">
    <property type="component" value="Unassembled WGS sequence"/>
</dbReference>
<evidence type="ECO:0000313" key="2">
    <source>
        <dbReference type="EMBL" id="KAK2581607.1"/>
    </source>
</evidence>
<dbReference type="EMBL" id="JAIFRP010000038">
    <property type="protein sequence ID" value="KAK2581607.1"/>
    <property type="molecule type" value="Genomic_DNA"/>
</dbReference>
<evidence type="ECO:0000313" key="3">
    <source>
        <dbReference type="Proteomes" id="UP001258017"/>
    </source>
</evidence>
<feature type="compositionally biased region" description="Acidic residues" evidence="1">
    <location>
        <begin position="285"/>
        <end position="295"/>
    </location>
</feature>
<name>A0AAD9RKY6_9HYME</name>
<dbReference type="AlphaFoldDB" id="A0AAD9RKY6"/>
<protein>
    <submittedName>
        <fullName evidence="2">Uncharacterized protein</fullName>
    </submittedName>
</protein>
<gene>
    <name evidence="2" type="ORF">KPH14_002113</name>
</gene>
<organism evidence="2 3">
    <name type="scientific">Odynerus spinipes</name>
    <dbReference type="NCBI Taxonomy" id="1348599"/>
    <lineage>
        <taxon>Eukaryota</taxon>
        <taxon>Metazoa</taxon>
        <taxon>Ecdysozoa</taxon>
        <taxon>Arthropoda</taxon>
        <taxon>Hexapoda</taxon>
        <taxon>Insecta</taxon>
        <taxon>Pterygota</taxon>
        <taxon>Neoptera</taxon>
        <taxon>Endopterygota</taxon>
        <taxon>Hymenoptera</taxon>
        <taxon>Apocrita</taxon>
        <taxon>Aculeata</taxon>
        <taxon>Vespoidea</taxon>
        <taxon>Vespidae</taxon>
        <taxon>Eumeninae</taxon>
        <taxon>Odynerus</taxon>
    </lineage>
</organism>
<dbReference type="Pfam" id="PF14924">
    <property type="entry name" value="MAP10_N"/>
    <property type="match status" value="1"/>
</dbReference>
<reference evidence="2" key="1">
    <citation type="submission" date="2021-08" db="EMBL/GenBank/DDBJ databases">
        <authorList>
            <person name="Misof B."/>
            <person name="Oliver O."/>
            <person name="Podsiadlowski L."/>
            <person name="Donath A."/>
            <person name="Peters R."/>
            <person name="Mayer C."/>
            <person name="Rust J."/>
            <person name="Gunkel S."/>
            <person name="Lesny P."/>
            <person name="Martin S."/>
            <person name="Oeyen J.P."/>
            <person name="Petersen M."/>
            <person name="Panagiotis P."/>
            <person name="Wilbrandt J."/>
            <person name="Tanja T."/>
        </authorList>
    </citation>
    <scope>NUCLEOTIDE SEQUENCE</scope>
    <source>
        <strain evidence="2">GBR_01_08_01A</strain>
        <tissue evidence="2">Thorax + abdomen</tissue>
    </source>
</reference>
<sequence length="346" mass="40027">MTSDNCKGTKKEQLYMVEVFVSDVTLYVDKLQRKEPTDLGVDLKFIDFPLIRIFQNEFELTKKEKSKEIASDAKTRIVNFNCGQLHIFPRNPLELISAMRSSLLTLDVYKVKGISKCPYEVLKDPLGEAEISLYGCLCDQVSMATNDDYHMPKPYVIKNKFILLDQERMMCGMIALFLRLLCVGSYNNIEFAIDEKTLLFKNEKFPDEFRCIRVPHADESLIRAQERERRVCFPDEKPEPSELDLPPNSQTIMGLTQICTMLTERDELPKDLFYPRKAKSRDKDSEETDDKDEEYNQWPPEKFLIDTSISRIRIRSEFGNRPCYTVGCAGGLCIGGRSTWETKDLI</sequence>
<evidence type="ECO:0000256" key="1">
    <source>
        <dbReference type="SAM" id="MobiDB-lite"/>
    </source>
</evidence>
<keyword evidence="3" id="KW-1185">Reference proteome</keyword>
<proteinExistence type="predicted"/>
<reference evidence="2" key="2">
    <citation type="journal article" date="2023" name="Commun. Biol.">
        <title>Intrasexual cuticular hydrocarbon dimorphism in a wasp sheds light on hydrocarbon biosynthesis genes in Hymenoptera.</title>
        <authorList>
            <person name="Moris V.C."/>
            <person name="Podsiadlowski L."/>
            <person name="Martin S."/>
            <person name="Oeyen J.P."/>
            <person name="Donath A."/>
            <person name="Petersen M."/>
            <person name="Wilbrandt J."/>
            <person name="Misof B."/>
            <person name="Liedtke D."/>
            <person name="Thamm M."/>
            <person name="Scheiner R."/>
            <person name="Schmitt T."/>
            <person name="Niehuis O."/>
        </authorList>
    </citation>
    <scope>NUCLEOTIDE SEQUENCE</scope>
    <source>
        <strain evidence="2">GBR_01_08_01A</strain>
    </source>
</reference>
<feature type="region of interest" description="Disordered" evidence="1">
    <location>
        <begin position="278"/>
        <end position="297"/>
    </location>
</feature>
<accession>A0AAD9RKY6</accession>